<gene>
    <name evidence="4" type="ORF">PCIT_16525</name>
</gene>
<keyword evidence="2" id="KW-0812">Transmembrane</keyword>
<name>U1KK17_9GAMM</name>
<dbReference type="eggNOG" id="COG0739">
    <property type="taxonomic scope" value="Bacteria"/>
</dbReference>
<comment type="caution">
    <text evidence="4">The sequence shown here is derived from an EMBL/GenBank/DDBJ whole genome shotgun (WGS) entry which is preliminary data.</text>
</comment>
<dbReference type="PANTHER" id="PTHR21666:SF291">
    <property type="entry name" value="STAGE II SPORULATION PROTEIN Q"/>
    <property type="match status" value="1"/>
</dbReference>
<dbReference type="InterPro" id="IPR016047">
    <property type="entry name" value="M23ase_b-sheet_dom"/>
</dbReference>
<dbReference type="SUPFAM" id="SSF51261">
    <property type="entry name" value="Duplicated hybrid motif"/>
    <property type="match status" value="1"/>
</dbReference>
<dbReference type="InterPro" id="IPR011055">
    <property type="entry name" value="Dup_hybrid_motif"/>
</dbReference>
<feature type="domain" description="M23ase beta-sheet core" evidence="3">
    <location>
        <begin position="251"/>
        <end position="345"/>
    </location>
</feature>
<dbReference type="STRING" id="1117314.PCIT_16525"/>
<evidence type="ECO:0000259" key="3">
    <source>
        <dbReference type="Pfam" id="PF01551"/>
    </source>
</evidence>
<reference evidence="4" key="1">
    <citation type="journal article" date="2012" name="J. Bacteriol.">
        <title>Genome sequences of type strains of seven species of the marine bacterium Pseudoalteromonas.</title>
        <authorList>
            <person name="Xie B.B."/>
            <person name="Shu Y.L."/>
            <person name="Qin Q.L."/>
            <person name="Rong J.C."/>
            <person name="Zhang X.Y."/>
            <person name="Chen X.L."/>
            <person name="Shi M."/>
            <person name="He H.L."/>
            <person name="Zhou B.C."/>
            <person name="Zhang Y.Z."/>
        </authorList>
    </citation>
    <scope>NUCLEOTIDE SEQUENCE [LARGE SCALE GENOMIC DNA]</scope>
    <source>
        <strain evidence="4">NCIMB 1889</strain>
    </source>
</reference>
<feature type="coiled-coil region" evidence="1">
    <location>
        <begin position="77"/>
        <end position="104"/>
    </location>
</feature>
<dbReference type="EMBL" id="AHBZ02000177">
    <property type="protein sequence ID" value="ERG17329.1"/>
    <property type="molecule type" value="Genomic_DNA"/>
</dbReference>
<feature type="transmembrane region" description="Helical" evidence="2">
    <location>
        <begin position="36"/>
        <end position="55"/>
    </location>
</feature>
<protein>
    <submittedName>
        <fullName evidence="4">Peptidase M23/M37 protein</fullName>
    </submittedName>
</protein>
<proteinExistence type="predicted"/>
<dbReference type="Pfam" id="PF01551">
    <property type="entry name" value="Peptidase_M23"/>
    <property type="match status" value="1"/>
</dbReference>
<dbReference type="CDD" id="cd12797">
    <property type="entry name" value="M23_peptidase"/>
    <property type="match status" value="1"/>
</dbReference>
<keyword evidence="2" id="KW-1133">Transmembrane helix</keyword>
<keyword evidence="2" id="KW-0472">Membrane</keyword>
<evidence type="ECO:0000313" key="4">
    <source>
        <dbReference type="EMBL" id="ERG17329.1"/>
    </source>
</evidence>
<evidence type="ECO:0000256" key="2">
    <source>
        <dbReference type="SAM" id="Phobius"/>
    </source>
</evidence>
<dbReference type="Gene3D" id="2.70.70.10">
    <property type="entry name" value="Glucose Permease (Domain IIA)"/>
    <property type="match status" value="1"/>
</dbReference>
<dbReference type="InterPro" id="IPR050570">
    <property type="entry name" value="Cell_wall_metabolism_enzyme"/>
</dbReference>
<organism evidence="4">
    <name type="scientific">Pseudoalteromonas citrea DSM 8771</name>
    <dbReference type="NCBI Taxonomy" id="1117314"/>
    <lineage>
        <taxon>Bacteria</taxon>
        <taxon>Pseudomonadati</taxon>
        <taxon>Pseudomonadota</taxon>
        <taxon>Gammaproteobacteria</taxon>
        <taxon>Alteromonadales</taxon>
        <taxon>Pseudoalteromonadaceae</taxon>
        <taxon>Pseudoalteromonas</taxon>
    </lineage>
</organism>
<dbReference type="PANTHER" id="PTHR21666">
    <property type="entry name" value="PEPTIDASE-RELATED"/>
    <property type="match status" value="1"/>
</dbReference>
<dbReference type="GO" id="GO:0004222">
    <property type="term" value="F:metalloendopeptidase activity"/>
    <property type="evidence" value="ECO:0007669"/>
    <property type="project" value="TreeGrafter"/>
</dbReference>
<accession>U1KK17</accession>
<reference evidence="4" key="2">
    <citation type="submission" date="2013-04" db="EMBL/GenBank/DDBJ databases">
        <title>Genome sequence of Pseudoalteromonas citrea.</title>
        <authorList>
            <person name="Xie B.-B."/>
            <person name="Rong J.-C."/>
            <person name="Qin Q.-L."/>
            <person name="Shu Y.-L."/>
            <person name="Zhang Y.-Z."/>
        </authorList>
    </citation>
    <scope>NUCLEOTIDE SEQUENCE</scope>
    <source>
        <strain evidence="4">NCIMB 1889</strain>
    </source>
</reference>
<dbReference type="AlphaFoldDB" id="U1KK17"/>
<evidence type="ECO:0000256" key="1">
    <source>
        <dbReference type="SAM" id="Coils"/>
    </source>
</evidence>
<keyword evidence="1" id="KW-0175">Coiled coil</keyword>
<sequence>MCMLNSITTLFNQLFQKRQLLLRQNGEVGMITLSSWLQLTAVISLVALIVWLIIVSKAFFAQKNVITTLNVANEAQQYQWLQEKKQLQQQLQAQQQKLSDLTEKQLALQSLIEALPPARDDNNINTEQEESAPQASFQVKSQHVHQLQEQLISALNHTIESRTLSINKLLDEAGVVFRSNDTLAQGGPYHSLVLEQLPTHYINTIDKLVELSELEQLIHHLPSEMPVAKDDYYISSPFGFRKDPMTGRRAFHKGVDLAGWHKTAIVAPAAGTVLRAGTNGGYGKFIEIQHKNGITTRFGHLHTIKVTKGQAVKKSDTIALMGSTGRSTSTHLHYEVLQNNKQINPVKLAKVINRVQ</sequence>